<protein>
    <submittedName>
        <fullName evidence="1">Uncharacterized protein</fullName>
    </submittedName>
</protein>
<proteinExistence type="predicted"/>
<dbReference type="Proteomes" id="UP000002817">
    <property type="component" value="Unassembled WGS sequence"/>
</dbReference>
<dbReference type="AlphaFoldDB" id="F9SV66"/>
<sequence length="40" mass="4758">FFKKSALALSLKVDVHFSDSDFSVKHFFEVFLKIFFEEVK</sequence>
<reference evidence="1 2" key="1">
    <citation type="journal article" date="2012" name="Int. J. Syst. Evol. Microbiol.">
        <title>Vibrio caribbeanicus sp. nov., isolated from the marine sponge Scleritoderma cyanea.</title>
        <authorList>
            <person name="Hoffmann M."/>
            <person name="Monday S.R."/>
            <person name="Allard M.W."/>
            <person name="Strain E.A."/>
            <person name="Whittaker P."/>
            <person name="Naum M."/>
            <person name="McCarthy P.J."/>
            <person name="Lopez J.V."/>
            <person name="Fischer M."/>
            <person name="Brown E.W."/>
        </authorList>
    </citation>
    <scope>NUCLEOTIDE SEQUENCE [LARGE SCALE GENOMIC DNA]</scope>
    <source>
        <strain evidence="2">CIP 102891 / ATCC 33934</strain>
    </source>
</reference>
<accession>F9SV66</accession>
<feature type="non-terminal residue" evidence="1">
    <location>
        <position position="1"/>
    </location>
</feature>
<name>F9SV66_VIBOR</name>
<evidence type="ECO:0000313" key="1">
    <source>
        <dbReference type="EMBL" id="EGU48650.1"/>
    </source>
</evidence>
<evidence type="ECO:0000313" key="2">
    <source>
        <dbReference type="Proteomes" id="UP000002817"/>
    </source>
</evidence>
<comment type="caution">
    <text evidence="1">The sequence shown here is derived from an EMBL/GenBank/DDBJ whole genome shotgun (WGS) entry which is preliminary data.</text>
</comment>
<dbReference type="EMBL" id="AFWH01000037">
    <property type="protein sequence ID" value="EGU48650.1"/>
    <property type="molecule type" value="Genomic_DNA"/>
</dbReference>
<gene>
    <name evidence="1" type="ORF">VIOR3934_17217</name>
</gene>
<organism evidence="1 2">
    <name type="scientific">Vibrio orientalis CIP 102891 = ATCC 33934</name>
    <dbReference type="NCBI Taxonomy" id="675816"/>
    <lineage>
        <taxon>Bacteria</taxon>
        <taxon>Pseudomonadati</taxon>
        <taxon>Pseudomonadota</taxon>
        <taxon>Gammaproteobacteria</taxon>
        <taxon>Vibrionales</taxon>
        <taxon>Vibrionaceae</taxon>
        <taxon>Vibrio</taxon>
        <taxon>Vibrio oreintalis group</taxon>
    </lineage>
</organism>